<dbReference type="PANTHER" id="PTHR22648:SF0">
    <property type="entry name" value="TRANSCRIPTION TERMINATION_ANTITERMINATION PROTEIN NUSA"/>
    <property type="match status" value="1"/>
</dbReference>
<dbReference type="InterPro" id="IPR058582">
    <property type="entry name" value="KH_NusA_2nd"/>
</dbReference>
<evidence type="ECO:0000259" key="7">
    <source>
        <dbReference type="Pfam" id="PF26594"/>
    </source>
</evidence>
<keyword evidence="3" id="KW-0694">RNA-binding</keyword>
<evidence type="ECO:0000256" key="4">
    <source>
        <dbReference type="ARBA" id="ARBA00023015"/>
    </source>
</evidence>
<dbReference type="EMBL" id="BARS01028921">
    <property type="protein sequence ID" value="GAF99909.1"/>
    <property type="molecule type" value="Genomic_DNA"/>
</dbReference>
<evidence type="ECO:0000313" key="8">
    <source>
        <dbReference type="EMBL" id="GAF99909.1"/>
    </source>
</evidence>
<feature type="non-terminal residue" evidence="8">
    <location>
        <position position="264"/>
    </location>
</feature>
<keyword evidence="2" id="KW-0963">Cytoplasm</keyword>
<dbReference type="Gene3D" id="3.30.300.20">
    <property type="match status" value="2"/>
</dbReference>
<feature type="non-terminal residue" evidence="8">
    <location>
        <position position="1"/>
    </location>
</feature>
<reference evidence="8" key="1">
    <citation type="journal article" date="2014" name="Front. Microbiol.">
        <title>High frequency of phylogenetically diverse reductive dehalogenase-homologous genes in deep subseafloor sedimentary metagenomes.</title>
        <authorList>
            <person name="Kawai M."/>
            <person name="Futagami T."/>
            <person name="Toyoda A."/>
            <person name="Takaki Y."/>
            <person name="Nishi S."/>
            <person name="Hori S."/>
            <person name="Arai W."/>
            <person name="Tsubouchi T."/>
            <person name="Morono Y."/>
            <person name="Uchiyama I."/>
            <person name="Ito T."/>
            <person name="Fujiyama A."/>
            <person name="Inagaki F."/>
            <person name="Takami H."/>
        </authorList>
    </citation>
    <scope>NUCLEOTIDE SEQUENCE</scope>
    <source>
        <strain evidence="8">Expedition CK06-06</strain>
    </source>
</reference>
<evidence type="ECO:0000256" key="3">
    <source>
        <dbReference type="ARBA" id="ARBA00022884"/>
    </source>
</evidence>
<dbReference type="InterPro" id="IPR030842">
    <property type="entry name" value="TF_NusA_bacterial"/>
</dbReference>
<dbReference type="InterPro" id="IPR025249">
    <property type="entry name" value="TF_NusA_KH_1st"/>
</dbReference>
<dbReference type="GO" id="GO:0031564">
    <property type="term" value="P:transcription antitermination"/>
    <property type="evidence" value="ECO:0007669"/>
    <property type="project" value="InterPro"/>
</dbReference>
<dbReference type="InterPro" id="IPR015946">
    <property type="entry name" value="KH_dom-like_a/b"/>
</dbReference>
<gene>
    <name evidence="8" type="ORF">S01H1_45279</name>
</gene>
<dbReference type="Pfam" id="PF26594">
    <property type="entry name" value="KH_NusA_2nd"/>
    <property type="match status" value="1"/>
</dbReference>
<feature type="domain" description="NusA-like second KH" evidence="7">
    <location>
        <begin position="224"/>
        <end position="264"/>
    </location>
</feature>
<dbReference type="GO" id="GO:0003723">
    <property type="term" value="F:RNA binding"/>
    <property type="evidence" value="ECO:0007669"/>
    <property type="project" value="UniProtKB-KW"/>
</dbReference>
<keyword evidence="5" id="KW-0804">Transcription</keyword>
<dbReference type="Pfam" id="PF13184">
    <property type="entry name" value="KH_NusA_1st"/>
    <property type="match status" value="1"/>
</dbReference>
<proteinExistence type="predicted"/>
<accession>X0U2Z1</accession>
<sequence length="264" mass="29225">ETRNFADFLHAIVTAEKGARYPLEFIGRKIKAGIILVASFETLAMRGLKAHKWWFRKKNEMGVETTYVLAFGRKNVDLARHLAQWAQNEGLVEIVRSQPFVGSSKSGKAQDTIIITCHSTQAKADTLLGPEEEVQATLVRWIPEVAVGEIEVMAIARQPGILSKVIVRSVSEKMDPIRACIGPNEEKLKKVRAELNESVRFIPFSEDPDIFLVNCLGILQDNLHSVKIDLKKKQANIVVEDQESAAIAIGSKGINVKLASQITG</sequence>
<dbReference type="PANTHER" id="PTHR22648">
    <property type="entry name" value="TRANSCRIPTION TERMINATION FACTOR NUSA"/>
    <property type="match status" value="1"/>
</dbReference>
<dbReference type="GO" id="GO:0006353">
    <property type="term" value="P:DNA-templated transcription termination"/>
    <property type="evidence" value="ECO:0007669"/>
    <property type="project" value="UniProtKB-KW"/>
</dbReference>
<comment type="caution">
    <text evidence="8">The sequence shown here is derived from an EMBL/GenBank/DDBJ whole genome shotgun (WGS) entry which is preliminary data.</text>
</comment>
<protein>
    <submittedName>
        <fullName evidence="8">Uncharacterized protein</fullName>
    </submittedName>
</protein>
<organism evidence="8">
    <name type="scientific">marine sediment metagenome</name>
    <dbReference type="NCBI Taxonomy" id="412755"/>
    <lineage>
        <taxon>unclassified sequences</taxon>
        <taxon>metagenomes</taxon>
        <taxon>ecological metagenomes</taxon>
    </lineage>
</organism>
<dbReference type="AlphaFoldDB" id="X0U2Z1"/>
<evidence type="ECO:0000256" key="2">
    <source>
        <dbReference type="ARBA" id="ARBA00022490"/>
    </source>
</evidence>
<dbReference type="GO" id="GO:0005829">
    <property type="term" value="C:cytosol"/>
    <property type="evidence" value="ECO:0007669"/>
    <property type="project" value="TreeGrafter"/>
</dbReference>
<dbReference type="InterPro" id="IPR009019">
    <property type="entry name" value="KH_sf_prok-type"/>
</dbReference>
<feature type="domain" description="Transcription factor NusA first KH" evidence="6">
    <location>
        <begin position="138"/>
        <end position="203"/>
    </location>
</feature>
<evidence type="ECO:0000256" key="1">
    <source>
        <dbReference type="ARBA" id="ARBA00022472"/>
    </source>
</evidence>
<name>X0U2Z1_9ZZZZ</name>
<dbReference type="SUPFAM" id="SSF54814">
    <property type="entry name" value="Prokaryotic type KH domain (KH-domain type II)"/>
    <property type="match status" value="1"/>
</dbReference>
<evidence type="ECO:0000259" key="6">
    <source>
        <dbReference type="Pfam" id="PF13184"/>
    </source>
</evidence>
<keyword evidence="4" id="KW-0805">Transcription regulation</keyword>
<keyword evidence="1" id="KW-0806">Transcription termination</keyword>
<evidence type="ECO:0000256" key="5">
    <source>
        <dbReference type="ARBA" id="ARBA00023163"/>
    </source>
</evidence>